<feature type="transmembrane region" description="Helical" evidence="7">
    <location>
        <begin position="282"/>
        <end position="303"/>
    </location>
</feature>
<dbReference type="InterPro" id="IPR005829">
    <property type="entry name" value="Sugar_transporter_CS"/>
</dbReference>
<feature type="transmembrane region" description="Helical" evidence="7">
    <location>
        <begin position="160"/>
        <end position="185"/>
    </location>
</feature>
<feature type="transmembrane region" description="Helical" evidence="7">
    <location>
        <begin position="191"/>
        <end position="213"/>
    </location>
</feature>
<feature type="transmembrane region" description="Helical" evidence="7">
    <location>
        <begin position="447"/>
        <end position="466"/>
    </location>
</feature>
<evidence type="ECO:0000256" key="3">
    <source>
        <dbReference type="ARBA" id="ARBA00022448"/>
    </source>
</evidence>
<reference evidence="9" key="1">
    <citation type="journal article" date="2022" name="bioRxiv">
        <title>Deciphering the potential niche of two novel black yeast fungi from a biological soil crust based on their genomes, phenotypes, and melanin regulation.</title>
        <authorList>
            <consortium name="DOE Joint Genome Institute"/>
            <person name="Carr E.C."/>
            <person name="Barton Q."/>
            <person name="Grambo S."/>
            <person name="Sullivan M."/>
            <person name="Renfro C.M."/>
            <person name="Kuo A."/>
            <person name="Pangilinan J."/>
            <person name="Lipzen A."/>
            <person name="Keymanesh K."/>
            <person name="Savage E."/>
            <person name="Barry K."/>
            <person name="Grigoriev I.V."/>
            <person name="Riekhof W.R."/>
            <person name="Harris S.S."/>
        </authorList>
    </citation>
    <scope>NUCLEOTIDE SEQUENCE</scope>
    <source>
        <strain evidence="9">JF 03-4F</strain>
    </source>
</reference>
<feature type="transmembrane region" description="Helical" evidence="7">
    <location>
        <begin position="417"/>
        <end position="435"/>
    </location>
</feature>
<feature type="transmembrane region" description="Helical" evidence="7">
    <location>
        <begin position="378"/>
        <end position="396"/>
    </location>
</feature>
<proteinExistence type="inferred from homology"/>
<keyword evidence="5 7" id="KW-1133">Transmembrane helix</keyword>
<dbReference type="GO" id="GO:0005351">
    <property type="term" value="F:carbohydrate:proton symporter activity"/>
    <property type="evidence" value="ECO:0007669"/>
    <property type="project" value="TreeGrafter"/>
</dbReference>
<dbReference type="PANTHER" id="PTHR48022:SF30">
    <property type="entry name" value="MAJOR FACILITATOR SUPERFAMILY (MFS) PROFILE DOMAIN-CONTAINING PROTEIN"/>
    <property type="match status" value="1"/>
</dbReference>
<evidence type="ECO:0000256" key="6">
    <source>
        <dbReference type="ARBA" id="ARBA00023136"/>
    </source>
</evidence>
<sequence>MSAKTRRDHAVELEDVAGNIIKPHTSLYNVLITCAVTLGSINYGYSSAVIAGALALPSFNELFLAVNTSPHVGAILGIFLGGGFIGAILQQPISDRYGRRFGLGSGACFIIVGISLQAGSVNFPMFLVGRLIAGIGTAICITVSPMFISELAPAHSRGWLVSFHVAGLNTGYLLASLGSLGFSFMTAKIQWRINFIIALGVAILLLLLLIFVVPESPRWLVAQGRFDEAKRTLDRLHINKHDPQGLVAKAELYQIKVQCAADKELPRGFIHIFRTPSLRKRAFCTILVWFGSMGTGVLVIANLTPLLFAGLGESSTVQLGLSAAWYAICIICSFAGGLAVDRFGRRNFLVIGCVGCLLSLTIEAAMQAKYIGTTNTSGLTAGVVFFFIFAIFYNAFYDAGSFVYTAEIWPTHLRGEGVTIAMCTLYAFAIAYNSPASLALSTIGWKYYLVFICVSVVSSICIQFYLPETAGLTLEEIGELFGEIAQVHFRDIHLEQVQSEELGGESIVK</sequence>
<evidence type="ECO:0000256" key="2">
    <source>
        <dbReference type="ARBA" id="ARBA00010992"/>
    </source>
</evidence>
<dbReference type="AlphaFoldDB" id="A0AAN6I9U0"/>
<dbReference type="PROSITE" id="PS00216">
    <property type="entry name" value="SUGAR_TRANSPORT_1"/>
    <property type="match status" value="1"/>
</dbReference>
<dbReference type="SUPFAM" id="SSF103473">
    <property type="entry name" value="MFS general substrate transporter"/>
    <property type="match status" value="1"/>
</dbReference>
<evidence type="ECO:0000313" key="10">
    <source>
        <dbReference type="Proteomes" id="UP001203852"/>
    </source>
</evidence>
<dbReference type="GO" id="GO:0016020">
    <property type="term" value="C:membrane"/>
    <property type="evidence" value="ECO:0007669"/>
    <property type="project" value="UniProtKB-SubCell"/>
</dbReference>
<feature type="transmembrane region" description="Helical" evidence="7">
    <location>
        <begin position="68"/>
        <end position="89"/>
    </location>
</feature>
<dbReference type="InterPro" id="IPR020846">
    <property type="entry name" value="MFS_dom"/>
</dbReference>
<dbReference type="InterPro" id="IPR036259">
    <property type="entry name" value="MFS_trans_sf"/>
</dbReference>
<evidence type="ECO:0000313" key="9">
    <source>
        <dbReference type="EMBL" id="KAI1609967.1"/>
    </source>
</evidence>
<dbReference type="InterPro" id="IPR050360">
    <property type="entry name" value="MFS_Sugar_Transporters"/>
</dbReference>
<evidence type="ECO:0000259" key="8">
    <source>
        <dbReference type="PROSITE" id="PS50850"/>
    </source>
</evidence>
<dbReference type="EMBL" id="MU404359">
    <property type="protein sequence ID" value="KAI1609967.1"/>
    <property type="molecule type" value="Genomic_DNA"/>
</dbReference>
<keyword evidence="10" id="KW-1185">Reference proteome</keyword>
<feature type="transmembrane region" description="Helical" evidence="7">
    <location>
        <begin position="347"/>
        <end position="366"/>
    </location>
</feature>
<feature type="transmembrane region" description="Helical" evidence="7">
    <location>
        <begin position="323"/>
        <end position="340"/>
    </location>
</feature>
<feature type="transmembrane region" description="Helical" evidence="7">
    <location>
        <begin position="101"/>
        <end position="121"/>
    </location>
</feature>
<name>A0AAN6I9U0_9EURO</name>
<dbReference type="Proteomes" id="UP001203852">
    <property type="component" value="Unassembled WGS sequence"/>
</dbReference>
<dbReference type="InterPro" id="IPR005828">
    <property type="entry name" value="MFS_sugar_transport-like"/>
</dbReference>
<comment type="similarity">
    <text evidence="2">Belongs to the major facilitator superfamily. Sugar transporter (TC 2.A.1.1) family.</text>
</comment>
<dbReference type="PRINTS" id="PR00171">
    <property type="entry name" value="SUGRTRNSPORT"/>
</dbReference>
<dbReference type="Gene3D" id="1.20.1250.20">
    <property type="entry name" value="MFS general substrate transporter like domains"/>
    <property type="match status" value="1"/>
</dbReference>
<evidence type="ECO:0000256" key="7">
    <source>
        <dbReference type="SAM" id="Phobius"/>
    </source>
</evidence>
<evidence type="ECO:0000256" key="5">
    <source>
        <dbReference type="ARBA" id="ARBA00022989"/>
    </source>
</evidence>
<keyword evidence="3" id="KW-0813">Transport</keyword>
<evidence type="ECO:0000256" key="1">
    <source>
        <dbReference type="ARBA" id="ARBA00004141"/>
    </source>
</evidence>
<dbReference type="PROSITE" id="PS50850">
    <property type="entry name" value="MFS"/>
    <property type="match status" value="1"/>
</dbReference>
<comment type="subcellular location">
    <subcellularLocation>
        <location evidence="1">Membrane</location>
        <topology evidence="1">Multi-pass membrane protein</topology>
    </subcellularLocation>
</comment>
<keyword evidence="4 7" id="KW-0812">Transmembrane</keyword>
<gene>
    <name evidence="9" type="ORF">EDD36DRAFT_61294</name>
</gene>
<keyword evidence="6 7" id="KW-0472">Membrane</keyword>
<organism evidence="9 10">
    <name type="scientific">Exophiala viscosa</name>
    <dbReference type="NCBI Taxonomy" id="2486360"/>
    <lineage>
        <taxon>Eukaryota</taxon>
        <taxon>Fungi</taxon>
        <taxon>Dikarya</taxon>
        <taxon>Ascomycota</taxon>
        <taxon>Pezizomycotina</taxon>
        <taxon>Eurotiomycetes</taxon>
        <taxon>Chaetothyriomycetidae</taxon>
        <taxon>Chaetothyriales</taxon>
        <taxon>Herpotrichiellaceae</taxon>
        <taxon>Exophiala</taxon>
    </lineage>
</organism>
<feature type="transmembrane region" description="Helical" evidence="7">
    <location>
        <begin position="30"/>
        <end position="56"/>
    </location>
</feature>
<feature type="domain" description="Major facilitator superfamily (MFS) profile" evidence="8">
    <location>
        <begin position="32"/>
        <end position="470"/>
    </location>
</feature>
<dbReference type="PANTHER" id="PTHR48022">
    <property type="entry name" value="PLASTIDIC GLUCOSE TRANSPORTER 4"/>
    <property type="match status" value="1"/>
</dbReference>
<protein>
    <submittedName>
        <fullName evidence="9">General substrate transporter</fullName>
    </submittedName>
</protein>
<accession>A0AAN6I9U0</accession>
<dbReference type="InterPro" id="IPR003663">
    <property type="entry name" value="Sugar/inositol_transpt"/>
</dbReference>
<feature type="transmembrane region" description="Helical" evidence="7">
    <location>
        <begin position="127"/>
        <end position="148"/>
    </location>
</feature>
<comment type="caution">
    <text evidence="9">The sequence shown here is derived from an EMBL/GenBank/DDBJ whole genome shotgun (WGS) entry which is preliminary data.</text>
</comment>
<dbReference type="Pfam" id="PF00083">
    <property type="entry name" value="Sugar_tr"/>
    <property type="match status" value="1"/>
</dbReference>
<evidence type="ECO:0000256" key="4">
    <source>
        <dbReference type="ARBA" id="ARBA00022692"/>
    </source>
</evidence>